<evidence type="ECO:0000256" key="1">
    <source>
        <dbReference type="ARBA" id="ARBA00022737"/>
    </source>
</evidence>
<evidence type="ECO:0000256" key="2">
    <source>
        <dbReference type="ARBA" id="ARBA00023043"/>
    </source>
</evidence>
<dbReference type="PROSITE" id="PS50088">
    <property type="entry name" value="ANK_REPEAT"/>
    <property type="match status" value="1"/>
</dbReference>
<dbReference type="SUPFAM" id="SSF48403">
    <property type="entry name" value="Ankyrin repeat"/>
    <property type="match status" value="1"/>
</dbReference>
<evidence type="ECO:0000313" key="5">
    <source>
        <dbReference type="Proteomes" id="UP001595075"/>
    </source>
</evidence>
<dbReference type="InterPro" id="IPR050889">
    <property type="entry name" value="Dendritic_Spine_Reg/Scaffold"/>
</dbReference>
<dbReference type="InterPro" id="IPR036770">
    <property type="entry name" value="Ankyrin_rpt-contain_sf"/>
</dbReference>
<keyword evidence="5" id="KW-1185">Reference proteome</keyword>
<dbReference type="Proteomes" id="UP001595075">
    <property type="component" value="Unassembled WGS sequence"/>
</dbReference>
<keyword evidence="2 3" id="KW-0040">ANK repeat</keyword>
<evidence type="ECO:0000313" key="4">
    <source>
        <dbReference type="EMBL" id="KAL2059972.1"/>
    </source>
</evidence>
<evidence type="ECO:0000256" key="3">
    <source>
        <dbReference type="PROSITE-ProRule" id="PRU00023"/>
    </source>
</evidence>
<protein>
    <recommendedName>
        <fullName evidence="6">Ankyrin</fullName>
    </recommendedName>
</protein>
<feature type="repeat" description="ANK" evidence="3">
    <location>
        <begin position="331"/>
        <end position="363"/>
    </location>
</feature>
<dbReference type="EMBL" id="JAZHXI010000024">
    <property type="protein sequence ID" value="KAL2059972.1"/>
    <property type="molecule type" value="Genomic_DNA"/>
</dbReference>
<evidence type="ECO:0008006" key="6">
    <source>
        <dbReference type="Google" id="ProtNLM"/>
    </source>
</evidence>
<proteinExistence type="predicted"/>
<keyword evidence="1" id="KW-0677">Repeat</keyword>
<gene>
    <name evidence="4" type="ORF">VTL71DRAFT_9794</name>
</gene>
<accession>A0ABR4BRC8</accession>
<dbReference type="Pfam" id="PF12796">
    <property type="entry name" value="Ank_2"/>
    <property type="match status" value="1"/>
</dbReference>
<dbReference type="SMART" id="SM00248">
    <property type="entry name" value="ANK"/>
    <property type="match status" value="4"/>
</dbReference>
<reference evidence="4 5" key="1">
    <citation type="journal article" date="2024" name="Commun. Biol.">
        <title>Comparative genomic analysis of thermophilic fungi reveals convergent evolutionary adaptations and gene losses.</title>
        <authorList>
            <person name="Steindorff A.S."/>
            <person name="Aguilar-Pontes M.V."/>
            <person name="Robinson A.J."/>
            <person name="Andreopoulos B."/>
            <person name="LaButti K."/>
            <person name="Kuo A."/>
            <person name="Mondo S."/>
            <person name="Riley R."/>
            <person name="Otillar R."/>
            <person name="Haridas S."/>
            <person name="Lipzen A."/>
            <person name="Grimwood J."/>
            <person name="Schmutz J."/>
            <person name="Clum A."/>
            <person name="Reid I.D."/>
            <person name="Moisan M.C."/>
            <person name="Butler G."/>
            <person name="Nguyen T.T.M."/>
            <person name="Dewar K."/>
            <person name="Conant G."/>
            <person name="Drula E."/>
            <person name="Henrissat B."/>
            <person name="Hansel C."/>
            <person name="Singer S."/>
            <person name="Hutchinson M.I."/>
            <person name="de Vries R.P."/>
            <person name="Natvig D.O."/>
            <person name="Powell A.J."/>
            <person name="Tsang A."/>
            <person name="Grigoriev I.V."/>
        </authorList>
    </citation>
    <scope>NUCLEOTIDE SEQUENCE [LARGE SCALE GENOMIC DNA]</scope>
    <source>
        <strain evidence="4 5">CBS 494.80</strain>
    </source>
</reference>
<name>A0ABR4BRC8_9HELO</name>
<dbReference type="PANTHER" id="PTHR24166:SF48">
    <property type="entry name" value="PROTEIN VAPYRIN"/>
    <property type="match status" value="1"/>
</dbReference>
<dbReference type="PROSITE" id="PS50297">
    <property type="entry name" value="ANK_REP_REGION"/>
    <property type="match status" value="1"/>
</dbReference>
<dbReference type="Gene3D" id="1.25.40.20">
    <property type="entry name" value="Ankyrin repeat-containing domain"/>
    <property type="match status" value="1"/>
</dbReference>
<sequence>MFQFVQKYLAYRIPLEYNSRTLGGRIRLVAERVCEDTGNAGAEEMRSCIHDLCGLYLTQAFSGIDNFDLDDIFTGRLGEEITEERLHEDTINAALYLGIPSIVKKRLLRLSDSCEYLSHEYWTYWGRHWIPAYRGDFDMLKLLLSIDQPTPGDVHEPIPKHCYLDMIKWSALGGHSEIFNFALSQAMIQDYEFDMSHRHSSFDYEDVAGAMLDTAFPSDYERLAAIVGRCHMVFQPRYHGDIHARLCRSARNGRVDMVQHFLEKGAWLNDPRAKRDYVKNSVEGKRQWCNRRMIPKITTPLLTTLVRMPKGVEAVVKLLLERGADPNWYCPDRTPLMAATFKNRIDLVRLLINHGADVNDGSPPPIVLAIRQENTELFKYLRGNGARLDTPETGAWGMSEARRLKLDSMEVLLIQEGIDASTFFDRVPCFKEYSSWESRNGDSDQELSDRYSI</sequence>
<organism evidence="4 5">
    <name type="scientific">Oculimacula yallundae</name>
    <dbReference type="NCBI Taxonomy" id="86028"/>
    <lineage>
        <taxon>Eukaryota</taxon>
        <taxon>Fungi</taxon>
        <taxon>Dikarya</taxon>
        <taxon>Ascomycota</taxon>
        <taxon>Pezizomycotina</taxon>
        <taxon>Leotiomycetes</taxon>
        <taxon>Helotiales</taxon>
        <taxon>Ploettnerulaceae</taxon>
        <taxon>Oculimacula</taxon>
    </lineage>
</organism>
<dbReference type="InterPro" id="IPR002110">
    <property type="entry name" value="Ankyrin_rpt"/>
</dbReference>
<comment type="caution">
    <text evidence="4">The sequence shown here is derived from an EMBL/GenBank/DDBJ whole genome shotgun (WGS) entry which is preliminary data.</text>
</comment>
<dbReference type="PANTHER" id="PTHR24166">
    <property type="entry name" value="ROLLING PEBBLES, ISOFORM B"/>
    <property type="match status" value="1"/>
</dbReference>